<reference evidence="1" key="1">
    <citation type="submission" date="2020-04" db="EMBL/GenBank/DDBJ databases">
        <authorList>
            <person name="Chiriac C."/>
            <person name="Salcher M."/>
            <person name="Ghai R."/>
            <person name="Kavagutti S V."/>
        </authorList>
    </citation>
    <scope>NUCLEOTIDE SEQUENCE</scope>
</reference>
<dbReference type="EMBL" id="LR796743">
    <property type="protein sequence ID" value="CAB4163358.1"/>
    <property type="molecule type" value="Genomic_DNA"/>
</dbReference>
<organism evidence="1">
    <name type="scientific">uncultured Caudovirales phage</name>
    <dbReference type="NCBI Taxonomy" id="2100421"/>
    <lineage>
        <taxon>Viruses</taxon>
        <taxon>Duplodnaviria</taxon>
        <taxon>Heunggongvirae</taxon>
        <taxon>Uroviricota</taxon>
        <taxon>Caudoviricetes</taxon>
        <taxon>Peduoviridae</taxon>
        <taxon>Maltschvirus</taxon>
        <taxon>Maltschvirus maltsch</taxon>
    </lineage>
</organism>
<sequence length="90" mass="9761">MTAAKFISLTTSETGTDFVTFADSPCSRVNVWNLTGQSLTFKYEEDEGTFVLPSGLAYAFSGVNNASQLLVKRTDESNTPVTLNSVEVEL</sequence>
<name>A0A6J5P220_9CAUD</name>
<protein>
    <submittedName>
        <fullName evidence="1">Uncharacterized protein</fullName>
    </submittedName>
</protein>
<gene>
    <name evidence="1" type="ORF">UFOVP813_16</name>
</gene>
<accession>A0A6J5P220</accession>
<proteinExistence type="predicted"/>
<evidence type="ECO:0000313" key="1">
    <source>
        <dbReference type="EMBL" id="CAB4163358.1"/>
    </source>
</evidence>